<gene>
    <name evidence="3" type="ORF">WJX75_004889</name>
</gene>
<keyword evidence="4" id="KW-1185">Reference proteome</keyword>
<feature type="region of interest" description="Disordered" evidence="1">
    <location>
        <begin position="1"/>
        <end position="149"/>
    </location>
</feature>
<dbReference type="EMBL" id="JALJOT010000001">
    <property type="protein sequence ID" value="KAK9918545.1"/>
    <property type="molecule type" value="Genomic_DNA"/>
</dbReference>
<dbReference type="InterPro" id="IPR050870">
    <property type="entry name" value="FAST_kinase"/>
</dbReference>
<proteinExistence type="predicted"/>
<comment type="caution">
    <text evidence="3">The sequence shown here is derived from an EMBL/GenBank/DDBJ whole genome shotgun (WGS) entry which is preliminary data.</text>
</comment>
<evidence type="ECO:0000313" key="3">
    <source>
        <dbReference type="EMBL" id="KAK9918545.1"/>
    </source>
</evidence>
<sequence>MRAAEPRTRLPPNRDEEQDSLDWDCIGTGAVSGSTGLERKAGSTWGGQDRLERNAGSTWGSRDRPERSAGSTRGGQGRQPSGGDAVGWSGRGEAGRERRGSGAVSGGVGPERRAGSNWDSQGRRPSGGDAVGWSGRGEGVFERRGRDGPTAVRRPYRLTHRERVKLCLESNNHIRDAFAAAQDALGREGATAAEQRDSLCAFVADLEHIVDEGADHFDPVNISTALHTLGSTVGDPDLSRDATSGVPYQALAERLIRLAERERSNFKMPAVMMVFWALVRLEVPVSEAFLDGTAGRVTARLRELPLPEPQYVSGILWAFSRIRAGQPLSAAQAAMVEAVFAVAPKVLPDASFQNIANLAYGLAILNHKPPPELLTAVAEAALLRMPSATSHGVSNLLWAYAKMGVNPLSGQLFRSAVTHARSKLDKFSAQHLANTLWSLAVVQHEASPDALDSFAEAFLGRMAQATPQHFGNAAWAMAKLGHNPLQGRFLDALIKQAFPLRSRFHRQELSNVLWAFATLQHELPELILRDVSEEFVRLALAQSDTAEPGRERHLANLAWSCARLRVNPLGGALLEAACSELAANPRSFSVQNIGNVVLAAGILQHPLPQAIVDLVVQELQARSAGGPLPHQEACNVLWGLAALDQLTCAHMEQFVGQLAGDDAVSHLSKAEAMQLRQADLAVRANEQSTGREVPCCLPAALQDLAEGDQVISTSRLQLEVSDVLSALGIPHTVEARVEHASLGAATVDILIEQPEQPPLVLEVDGPSHFMALPPCQNLGHTALRNRLLKARGVKVVQLPFRHEGTKWAELQGDMNRQIQYLSNVLSANGIHILDLSRV</sequence>
<dbReference type="InterPro" id="IPR013584">
    <property type="entry name" value="RAP"/>
</dbReference>
<feature type="compositionally biased region" description="Basic and acidic residues" evidence="1">
    <location>
        <begin position="1"/>
        <end position="15"/>
    </location>
</feature>
<dbReference type="SMART" id="SM00952">
    <property type="entry name" value="RAP"/>
    <property type="match status" value="1"/>
</dbReference>
<dbReference type="PANTHER" id="PTHR21228:SF40">
    <property type="entry name" value="LD45607P"/>
    <property type="match status" value="1"/>
</dbReference>
<evidence type="ECO:0000259" key="2">
    <source>
        <dbReference type="PROSITE" id="PS51286"/>
    </source>
</evidence>
<dbReference type="PROSITE" id="PS51286">
    <property type="entry name" value="RAP"/>
    <property type="match status" value="1"/>
</dbReference>
<protein>
    <recommendedName>
        <fullName evidence="2">RAP domain-containing protein</fullName>
    </recommendedName>
</protein>
<evidence type="ECO:0000313" key="4">
    <source>
        <dbReference type="Proteomes" id="UP001491310"/>
    </source>
</evidence>
<feature type="domain" description="RAP" evidence="2">
    <location>
        <begin position="759"/>
        <end position="823"/>
    </location>
</feature>
<dbReference type="Proteomes" id="UP001491310">
    <property type="component" value="Unassembled WGS sequence"/>
</dbReference>
<reference evidence="3 4" key="1">
    <citation type="journal article" date="2024" name="Nat. Commun.">
        <title>Phylogenomics reveals the evolutionary origins of lichenization in chlorophyte algae.</title>
        <authorList>
            <person name="Puginier C."/>
            <person name="Libourel C."/>
            <person name="Otte J."/>
            <person name="Skaloud P."/>
            <person name="Haon M."/>
            <person name="Grisel S."/>
            <person name="Petersen M."/>
            <person name="Berrin J.G."/>
            <person name="Delaux P.M."/>
            <person name="Dal Grande F."/>
            <person name="Keller J."/>
        </authorList>
    </citation>
    <scope>NUCLEOTIDE SEQUENCE [LARGE SCALE GENOMIC DNA]</scope>
    <source>
        <strain evidence="3 4">SAG 216-7</strain>
    </source>
</reference>
<accession>A0ABR2Z3J6</accession>
<name>A0ABR2Z3J6_9CHLO</name>
<dbReference type="Pfam" id="PF26188">
    <property type="entry name" value="RESC6"/>
    <property type="match status" value="1"/>
</dbReference>
<dbReference type="Pfam" id="PF08373">
    <property type="entry name" value="RAP"/>
    <property type="match status" value="1"/>
</dbReference>
<dbReference type="InterPro" id="IPR058917">
    <property type="entry name" value="RESC6_dom"/>
</dbReference>
<evidence type="ECO:0000256" key="1">
    <source>
        <dbReference type="SAM" id="MobiDB-lite"/>
    </source>
</evidence>
<organism evidence="3 4">
    <name type="scientific">Coccomyxa subellipsoidea</name>
    <dbReference type="NCBI Taxonomy" id="248742"/>
    <lineage>
        <taxon>Eukaryota</taxon>
        <taxon>Viridiplantae</taxon>
        <taxon>Chlorophyta</taxon>
        <taxon>core chlorophytes</taxon>
        <taxon>Trebouxiophyceae</taxon>
        <taxon>Trebouxiophyceae incertae sedis</taxon>
        <taxon>Coccomyxaceae</taxon>
        <taxon>Coccomyxa</taxon>
    </lineage>
</organism>
<dbReference type="PANTHER" id="PTHR21228">
    <property type="entry name" value="FAST LEU-RICH DOMAIN-CONTAINING"/>
    <property type="match status" value="1"/>
</dbReference>